<dbReference type="EMBL" id="JAACJP010000007">
    <property type="protein sequence ID" value="KAF5383044.1"/>
    <property type="molecule type" value="Genomic_DNA"/>
</dbReference>
<dbReference type="OrthoDB" id="3015518at2759"/>
<proteinExistence type="predicted"/>
<dbReference type="Gene3D" id="3.80.10.10">
    <property type="entry name" value="Ribonuclease Inhibitor"/>
    <property type="match status" value="1"/>
</dbReference>
<accession>A0A8H5HH06</accession>
<organism evidence="1 2">
    <name type="scientific">Tricholomella constricta</name>
    <dbReference type="NCBI Taxonomy" id="117010"/>
    <lineage>
        <taxon>Eukaryota</taxon>
        <taxon>Fungi</taxon>
        <taxon>Dikarya</taxon>
        <taxon>Basidiomycota</taxon>
        <taxon>Agaricomycotina</taxon>
        <taxon>Agaricomycetes</taxon>
        <taxon>Agaricomycetidae</taxon>
        <taxon>Agaricales</taxon>
        <taxon>Tricholomatineae</taxon>
        <taxon>Lyophyllaceae</taxon>
        <taxon>Tricholomella</taxon>
    </lineage>
</organism>
<evidence type="ECO:0000313" key="1">
    <source>
        <dbReference type="EMBL" id="KAF5383044.1"/>
    </source>
</evidence>
<dbReference type="InterPro" id="IPR032675">
    <property type="entry name" value="LRR_dom_sf"/>
</dbReference>
<sequence>MNTSSGQKVHLTPTSVSIMAAALNQDVFSQILCYIYETKTLYTIIRSIPLSHPFFGVTLRRLCQLPMPFSCDGSSEDMDQVFELLISSSKPFSVADAIRHLVVETGTFPENTDAVAVRQRLTDLFQKTKNLQVLDWCGEFGPSTKDLGVLQGLQDLKTLRVDCNGPVGRTYWLEHSWEIDEFTSTLGPNLTHLELRMVNLKMYKSLLAHKSSFASYHSLEHLALDLTQGVWDWDGSGSPQAGATWIFVFSNLGFPAVKELELQVADLTIAAARVGPMALINWELLETLRIFVNPCLSQTCVYNIRLFMTLPPDKFSSLTTLEIRDKIRNNFPWRWPDEEAEPDSSSDSWEDSSRTYWGLVPRFLSSVRSGSLPNLVNLWVNENALSMPKDAPQEGIFSEGAEFYSVDELWAVEDGDEEENARKAEWISILRAVFVRLESLRVGFGPLSAREIERILECCSPDKLTQFGFQYNWQLTERDSTISPALLEQLTRFPKLISVHLLQPRPRTQDVYRLPTRTVNGRTLDDISAIFKSNPNICHVGVGQNAVWERRCFPPAAQQYADLDPGDITLAQDAFLDIRIRKNEEVPRFFDIGELDECGECEYEPRQDLAADIRELRNVLGRILPTSS</sequence>
<comment type="caution">
    <text evidence="1">The sequence shown here is derived from an EMBL/GenBank/DDBJ whole genome shotgun (WGS) entry which is preliminary data.</text>
</comment>
<keyword evidence="2" id="KW-1185">Reference proteome</keyword>
<name>A0A8H5HH06_9AGAR</name>
<dbReference type="SUPFAM" id="SSF52047">
    <property type="entry name" value="RNI-like"/>
    <property type="match status" value="1"/>
</dbReference>
<dbReference type="AlphaFoldDB" id="A0A8H5HH06"/>
<dbReference type="Proteomes" id="UP000565441">
    <property type="component" value="Unassembled WGS sequence"/>
</dbReference>
<gene>
    <name evidence="1" type="ORF">D9615_004792</name>
</gene>
<evidence type="ECO:0000313" key="2">
    <source>
        <dbReference type="Proteomes" id="UP000565441"/>
    </source>
</evidence>
<protein>
    <submittedName>
        <fullName evidence="1">Uncharacterized protein</fullName>
    </submittedName>
</protein>
<reference evidence="1 2" key="1">
    <citation type="journal article" date="2020" name="ISME J.">
        <title>Uncovering the hidden diversity of litter-decomposition mechanisms in mushroom-forming fungi.</title>
        <authorList>
            <person name="Floudas D."/>
            <person name="Bentzer J."/>
            <person name="Ahren D."/>
            <person name="Johansson T."/>
            <person name="Persson P."/>
            <person name="Tunlid A."/>
        </authorList>
    </citation>
    <scope>NUCLEOTIDE SEQUENCE [LARGE SCALE GENOMIC DNA]</scope>
    <source>
        <strain evidence="1 2">CBS 661.87</strain>
    </source>
</reference>